<keyword evidence="6 7" id="KW-0472">Membrane</keyword>
<dbReference type="EMBL" id="BAABRI010000008">
    <property type="protein sequence ID" value="GAA5482486.1"/>
    <property type="molecule type" value="Genomic_DNA"/>
</dbReference>
<accession>A0ABP9ULL1</accession>
<feature type="transmembrane region" description="Helical" evidence="7">
    <location>
        <begin position="74"/>
        <end position="92"/>
    </location>
</feature>
<feature type="transmembrane region" description="Helical" evidence="7">
    <location>
        <begin position="98"/>
        <end position="119"/>
    </location>
</feature>
<evidence type="ECO:0000313" key="10">
    <source>
        <dbReference type="Proteomes" id="UP001476282"/>
    </source>
</evidence>
<protein>
    <submittedName>
        <fullName evidence="9">Sialic acid transporter NanT</fullName>
    </submittedName>
</protein>
<sequence length="529" mass="57338">MNRLIYWSITAALAGFLFGFDTIVISGAEETFQRLWQLDAATHGLATGMALWGTVIGAMFGGIPAEKLGRRKTLIWVGLLYFVSALGSGLAPEVYTFMVARFIGGLGVGAATVAAPMFISEISPAGSRGKLAGMFQFNIVFGILIALVSNYAFGRSMDMDVAWRWMLGIEALPALVYLVLSFGLPESPRWLITHAGRKEEAARIFREINPGFNAQQIERLCSEVSESASIAGPSGSFWSKRLKTPILLAILIAVFNQFSGINIVFYFAPRLLGLAGVDDTLKASIALGLTNLVFTFVGLWMIDRIGRRALLYIGSFGYIVSLGLCSWVFLSTPVLKVASAAGDLAASASTLAKVERGERFMAGKDRQAFDEGYAASRKKLTALTAEPWYPGDEVVFPENASPSVVEGMASDTKTEVSKMLGPVGLMVLAALMAFIAAHAVGQGAVIWVFISEIFPNDRRAAGQALGSSTHWICAALLTTVFPFVISRVEPGYLFAFFAAMMLLQLLWVRFMMPETKGRSLEEIEAMWKA</sequence>
<comment type="subcellular location">
    <subcellularLocation>
        <location evidence="1">Membrane</location>
        <topology evidence="1">Multi-pass membrane protein</topology>
    </subcellularLocation>
</comment>
<dbReference type="InterPro" id="IPR003663">
    <property type="entry name" value="Sugar/inositol_transpt"/>
</dbReference>
<evidence type="ECO:0000256" key="7">
    <source>
        <dbReference type="SAM" id="Phobius"/>
    </source>
</evidence>
<evidence type="ECO:0000259" key="8">
    <source>
        <dbReference type="PROSITE" id="PS50850"/>
    </source>
</evidence>
<dbReference type="RefSeq" id="WP_353566628.1">
    <property type="nucleotide sequence ID" value="NZ_BAABRI010000008.1"/>
</dbReference>
<comment type="similarity">
    <text evidence="2">Belongs to the major facilitator superfamily. Sugar transporter (TC 2.A.1.1) family.</text>
</comment>
<dbReference type="InterPro" id="IPR005828">
    <property type="entry name" value="MFS_sugar_transport-like"/>
</dbReference>
<reference evidence="9 10" key="1">
    <citation type="submission" date="2024-02" db="EMBL/GenBank/DDBJ databases">
        <title>Haloferula sargassicola NBRC 104335.</title>
        <authorList>
            <person name="Ichikawa N."/>
            <person name="Katano-Makiyama Y."/>
            <person name="Hidaka K."/>
        </authorList>
    </citation>
    <scope>NUCLEOTIDE SEQUENCE [LARGE SCALE GENOMIC DNA]</scope>
    <source>
        <strain evidence="9 10">NBRC 104335</strain>
    </source>
</reference>
<keyword evidence="10" id="KW-1185">Reference proteome</keyword>
<dbReference type="PANTHER" id="PTHR48020:SF12">
    <property type="entry name" value="PROTON MYO-INOSITOL COTRANSPORTER"/>
    <property type="match status" value="1"/>
</dbReference>
<keyword evidence="4 7" id="KW-0812">Transmembrane</keyword>
<dbReference type="InterPro" id="IPR005829">
    <property type="entry name" value="Sugar_transporter_CS"/>
</dbReference>
<feature type="transmembrane region" description="Helical" evidence="7">
    <location>
        <begin position="131"/>
        <end position="153"/>
    </location>
</feature>
<dbReference type="Proteomes" id="UP001476282">
    <property type="component" value="Unassembled WGS sequence"/>
</dbReference>
<feature type="domain" description="Major facilitator superfamily (MFS) profile" evidence="8">
    <location>
        <begin position="7"/>
        <end position="516"/>
    </location>
</feature>
<evidence type="ECO:0000256" key="3">
    <source>
        <dbReference type="ARBA" id="ARBA00022448"/>
    </source>
</evidence>
<feature type="transmembrane region" description="Helical" evidence="7">
    <location>
        <begin position="423"/>
        <end position="450"/>
    </location>
</feature>
<feature type="transmembrane region" description="Helical" evidence="7">
    <location>
        <begin position="491"/>
        <end position="510"/>
    </location>
</feature>
<keyword evidence="3" id="KW-0813">Transport</keyword>
<keyword evidence="5 7" id="KW-1133">Transmembrane helix</keyword>
<feature type="transmembrane region" description="Helical" evidence="7">
    <location>
        <begin position="280"/>
        <end position="302"/>
    </location>
</feature>
<dbReference type="Gene3D" id="1.20.1250.20">
    <property type="entry name" value="MFS general substrate transporter like domains"/>
    <property type="match status" value="2"/>
</dbReference>
<evidence type="ECO:0000313" key="9">
    <source>
        <dbReference type="EMBL" id="GAA5482486.1"/>
    </source>
</evidence>
<dbReference type="PROSITE" id="PS00216">
    <property type="entry name" value="SUGAR_TRANSPORT_1"/>
    <property type="match status" value="2"/>
</dbReference>
<dbReference type="InterPro" id="IPR020846">
    <property type="entry name" value="MFS_dom"/>
</dbReference>
<evidence type="ECO:0000256" key="6">
    <source>
        <dbReference type="ARBA" id="ARBA00023136"/>
    </source>
</evidence>
<dbReference type="PROSITE" id="PS00217">
    <property type="entry name" value="SUGAR_TRANSPORT_2"/>
    <property type="match status" value="1"/>
</dbReference>
<dbReference type="PRINTS" id="PR00171">
    <property type="entry name" value="SUGRTRNSPORT"/>
</dbReference>
<name>A0ABP9ULL1_9BACT</name>
<feature type="transmembrane region" description="Helical" evidence="7">
    <location>
        <begin position="462"/>
        <end position="485"/>
    </location>
</feature>
<feature type="transmembrane region" description="Helical" evidence="7">
    <location>
        <begin position="246"/>
        <end position="268"/>
    </location>
</feature>
<evidence type="ECO:0000256" key="4">
    <source>
        <dbReference type="ARBA" id="ARBA00022692"/>
    </source>
</evidence>
<dbReference type="SUPFAM" id="SSF103473">
    <property type="entry name" value="MFS general substrate transporter"/>
    <property type="match status" value="1"/>
</dbReference>
<gene>
    <name evidence="9" type="primary">nanT</name>
    <name evidence="9" type="ORF">Hsar01_01708</name>
</gene>
<feature type="transmembrane region" description="Helical" evidence="7">
    <location>
        <begin position="165"/>
        <end position="184"/>
    </location>
</feature>
<evidence type="ECO:0000256" key="1">
    <source>
        <dbReference type="ARBA" id="ARBA00004141"/>
    </source>
</evidence>
<feature type="transmembrane region" description="Helical" evidence="7">
    <location>
        <begin position="44"/>
        <end position="62"/>
    </location>
</feature>
<evidence type="ECO:0000256" key="2">
    <source>
        <dbReference type="ARBA" id="ARBA00010992"/>
    </source>
</evidence>
<dbReference type="InterPro" id="IPR036259">
    <property type="entry name" value="MFS_trans_sf"/>
</dbReference>
<feature type="transmembrane region" description="Helical" evidence="7">
    <location>
        <begin position="309"/>
        <end position="330"/>
    </location>
</feature>
<comment type="caution">
    <text evidence="9">The sequence shown here is derived from an EMBL/GenBank/DDBJ whole genome shotgun (WGS) entry which is preliminary data.</text>
</comment>
<dbReference type="InterPro" id="IPR050814">
    <property type="entry name" value="Myo-inositol_Transporter"/>
</dbReference>
<evidence type="ECO:0000256" key="5">
    <source>
        <dbReference type="ARBA" id="ARBA00022989"/>
    </source>
</evidence>
<dbReference type="PROSITE" id="PS50850">
    <property type="entry name" value="MFS"/>
    <property type="match status" value="1"/>
</dbReference>
<proteinExistence type="inferred from homology"/>
<dbReference type="PANTHER" id="PTHR48020">
    <property type="entry name" value="PROTON MYO-INOSITOL COTRANSPORTER"/>
    <property type="match status" value="1"/>
</dbReference>
<organism evidence="9 10">
    <name type="scientific">Haloferula sargassicola</name>
    <dbReference type="NCBI Taxonomy" id="490096"/>
    <lineage>
        <taxon>Bacteria</taxon>
        <taxon>Pseudomonadati</taxon>
        <taxon>Verrucomicrobiota</taxon>
        <taxon>Verrucomicrobiia</taxon>
        <taxon>Verrucomicrobiales</taxon>
        <taxon>Verrucomicrobiaceae</taxon>
        <taxon>Haloferula</taxon>
    </lineage>
</organism>
<dbReference type="Pfam" id="PF00083">
    <property type="entry name" value="Sugar_tr"/>
    <property type="match status" value="2"/>
</dbReference>